<feature type="signal peptide" evidence="1">
    <location>
        <begin position="1"/>
        <end position="24"/>
    </location>
</feature>
<feature type="chain" id="PRO_5046090344" evidence="1">
    <location>
        <begin position="25"/>
        <end position="142"/>
    </location>
</feature>
<dbReference type="Proteomes" id="UP000190787">
    <property type="component" value="Unassembled WGS sequence"/>
</dbReference>
<accession>A0ABX3N3D7</accession>
<organism evidence="2 3">
    <name type="scientific">Thioclava sediminum</name>
    <dbReference type="NCBI Taxonomy" id="1915319"/>
    <lineage>
        <taxon>Bacteria</taxon>
        <taxon>Pseudomonadati</taxon>
        <taxon>Pseudomonadota</taxon>
        <taxon>Alphaproteobacteria</taxon>
        <taxon>Rhodobacterales</taxon>
        <taxon>Paracoccaceae</taxon>
        <taxon>Thioclava</taxon>
    </lineage>
</organism>
<comment type="caution">
    <text evidence="2">The sequence shown here is derived from an EMBL/GenBank/DDBJ whole genome shotgun (WGS) entry which is preliminary data.</text>
</comment>
<protein>
    <submittedName>
        <fullName evidence="2">Uncharacterized protein</fullName>
    </submittedName>
</protein>
<sequence>MRQLLRLIAIIPLPLIGFPGLSAAQDWTQIAAYSAFIGPQDMRNSKGAALRSLGAALQQDRANYHRFGLRDARDESDPVFADRATRARIPAMVEAGGDTRGSFTQMVRAGQPFGVYVFVCGYGRTPSVIYIASWGEDHSGCY</sequence>
<evidence type="ECO:0000313" key="3">
    <source>
        <dbReference type="Proteomes" id="UP000190787"/>
    </source>
</evidence>
<keyword evidence="3" id="KW-1185">Reference proteome</keyword>
<proteinExistence type="predicted"/>
<keyword evidence="1" id="KW-0732">Signal</keyword>
<evidence type="ECO:0000313" key="2">
    <source>
        <dbReference type="EMBL" id="OOY26147.1"/>
    </source>
</evidence>
<dbReference type="RefSeq" id="WP_078604408.1">
    <property type="nucleotide sequence ID" value="NZ_MPZV01000001.1"/>
</dbReference>
<dbReference type="EMBL" id="MPZV01000001">
    <property type="protein sequence ID" value="OOY26147.1"/>
    <property type="molecule type" value="Genomic_DNA"/>
</dbReference>
<reference evidence="2 3" key="1">
    <citation type="submission" date="2016-11" db="EMBL/GenBank/DDBJ databases">
        <title>A multilocus sequence analysis scheme for characterization of bacteria in the genus Thioclava.</title>
        <authorList>
            <person name="Liu Y."/>
            <person name="Shao Z."/>
        </authorList>
    </citation>
    <scope>NUCLEOTIDE SEQUENCE [LARGE SCALE GENOMIC DNA]</scope>
    <source>
        <strain evidence="2 3">TAW-CT134</strain>
    </source>
</reference>
<gene>
    <name evidence="2" type="ORF">BMI91_07175</name>
</gene>
<evidence type="ECO:0000256" key="1">
    <source>
        <dbReference type="SAM" id="SignalP"/>
    </source>
</evidence>
<name>A0ABX3N3D7_9RHOB</name>